<dbReference type="OrthoDB" id="5768758at2"/>
<dbReference type="InterPro" id="IPR007416">
    <property type="entry name" value="YggL_50S_bp"/>
</dbReference>
<protein>
    <recommendedName>
        <fullName evidence="3">DUF469 domain-containing protein</fullName>
    </recommendedName>
</protein>
<evidence type="ECO:0000313" key="2">
    <source>
        <dbReference type="Proteomes" id="UP000434580"/>
    </source>
</evidence>
<dbReference type="PANTHER" id="PTHR38778">
    <property type="entry name" value="CYTOPLASMIC PROTEIN-RELATED"/>
    <property type="match status" value="1"/>
</dbReference>
<dbReference type="Proteomes" id="UP000434580">
    <property type="component" value="Unassembled WGS sequence"/>
</dbReference>
<dbReference type="PANTHER" id="PTHR38778:SF1">
    <property type="entry name" value="CYTOPLASMIC PROTEIN"/>
    <property type="match status" value="1"/>
</dbReference>
<dbReference type="GO" id="GO:0005829">
    <property type="term" value="C:cytosol"/>
    <property type="evidence" value="ECO:0007669"/>
    <property type="project" value="TreeGrafter"/>
</dbReference>
<evidence type="ECO:0000313" key="1">
    <source>
        <dbReference type="EMBL" id="CAA0101465.1"/>
    </source>
</evidence>
<reference evidence="1 2" key="1">
    <citation type="submission" date="2019-11" db="EMBL/GenBank/DDBJ databases">
        <authorList>
            <person name="Holert J."/>
        </authorList>
    </citation>
    <scope>NUCLEOTIDE SEQUENCE [LARGE SCALE GENOMIC DNA]</scope>
    <source>
        <strain evidence="1">BC5_2</strain>
    </source>
</reference>
<proteinExistence type="predicted"/>
<sequence length="111" mass="12744">MTDIKRSRRLRKKLYLDEFAVKGFEISATYERLNPAEMDQLMEKLIDFVESHDLCIGGGMGSKEMAYFVTSNLRFDSATQQNRLAFEEWFKGVTMLTDFSIGELVDANDLG</sequence>
<evidence type="ECO:0008006" key="3">
    <source>
        <dbReference type="Google" id="ProtNLM"/>
    </source>
</evidence>
<organism evidence="1 2">
    <name type="scientific">BD1-7 clade bacterium</name>
    <dbReference type="NCBI Taxonomy" id="2029982"/>
    <lineage>
        <taxon>Bacteria</taxon>
        <taxon>Pseudomonadati</taxon>
        <taxon>Pseudomonadota</taxon>
        <taxon>Gammaproteobacteria</taxon>
        <taxon>Cellvibrionales</taxon>
        <taxon>Spongiibacteraceae</taxon>
        <taxon>BD1-7 clade</taxon>
    </lineage>
</organism>
<dbReference type="EMBL" id="CACSII010000009">
    <property type="protein sequence ID" value="CAA0101465.1"/>
    <property type="molecule type" value="Genomic_DNA"/>
</dbReference>
<dbReference type="Pfam" id="PF04320">
    <property type="entry name" value="YggL_50S_bp"/>
    <property type="match status" value="1"/>
</dbReference>
<accession>A0A5S9PAF8</accession>
<dbReference type="AlphaFoldDB" id="A0A5S9PAF8"/>
<name>A0A5S9PAF8_9GAMM</name>
<gene>
    <name evidence="1" type="ORF">DPBNPPHM_03910</name>
</gene>